<protein>
    <recommendedName>
        <fullName evidence="8">Myeloid leukemia factor</fullName>
    </recommendedName>
</protein>
<comment type="subcellular location">
    <subcellularLocation>
        <location evidence="1">Cytoplasm</location>
    </subcellularLocation>
</comment>
<evidence type="ECO:0000256" key="4">
    <source>
        <dbReference type="ARBA" id="ARBA00022553"/>
    </source>
</evidence>
<evidence type="ECO:0000256" key="1">
    <source>
        <dbReference type="ARBA" id="ARBA00004496"/>
    </source>
</evidence>
<proteinExistence type="inferred from homology"/>
<name>A0A2A2L8Z2_9BILA</name>
<evidence type="ECO:0000313" key="7">
    <source>
        <dbReference type="Proteomes" id="UP000218231"/>
    </source>
</evidence>
<sequence length="297" mass="32995">MHRMMEDMDAMMMDPFGPMMGPPPMLMRHPHPFAALTDGHEHHHPPPHHRSARARELALDPFGGFGIGGIFNAMNHLSERAMHDPNAVIFSQSTAFTWGPDGQPKVVENSVRKTGDVKETRRRVQDGGEEHMSIGHHIGDRTHVIEKKRDKDGNVRKQQKFVNLDEANAEDFDREFQQRARNNLTRRGYTSSSSDRANRYLEDASGTGSRRSSSRPTAAASQYCNLSNGTGASSSSGSGNTPIITLPEEEEEADKSHTRSSNRSVGGGPIIREISEEEASGWLPKKRRGLFGEFKAE</sequence>
<keyword evidence="7" id="KW-1185">Reference proteome</keyword>
<comment type="similarity">
    <text evidence="2">Belongs to the MLF family.</text>
</comment>
<evidence type="ECO:0000256" key="2">
    <source>
        <dbReference type="ARBA" id="ARBA00008332"/>
    </source>
</evidence>
<dbReference type="EMBL" id="LIAE01007040">
    <property type="protein sequence ID" value="PAV82633.1"/>
    <property type="molecule type" value="Genomic_DNA"/>
</dbReference>
<dbReference type="Proteomes" id="UP000218231">
    <property type="component" value="Unassembled WGS sequence"/>
</dbReference>
<feature type="region of interest" description="Disordered" evidence="5">
    <location>
        <begin position="173"/>
        <end position="297"/>
    </location>
</feature>
<dbReference type="AlphaFoldDB" id="A0A2A2L8Z2"/>
<feature type="compositionally biased region" description="Polar residues" evidence="5">
    <location>
        <begin position="179"/>
        <end position="195"/>
    </location>
</feature>
<feature type="compositionally biased region" description="Basic and acidic residues" evidence="5">
    <location>
        <begin position="115"/>
        <end position="155"/>
    </location>
</feature>
<evidence type="ECO:0000256" key="5">
    <source>
        <dbReference type="SAM" id="MobiDB-lite"/>
    </source>
</evidence>
<organism evidence="6 7">
    <name type="scientific">Diploscapter pachys</name>
    <dbReference type="NCBI Taxonomy" id="2018661"/>
    <lineage>
        <taxon>Eukaryota</taxon>
        <taxon>Metazoa</taxon>
        <taxon>Ecdysozoa</taxon>
        <taxon>Nematoda</taxon>
        <taxon>Chromadorea</taxon>
        <taxon>Rhabditida</taxon>
        <taxon>Rhabditina</taxon>
        <taxon>Rhabditomorpha</taxon>
        <taxon>Rhabditoidea</taxon>
        <taxon>Rhabditidae</taxon>
        <taxon>Diploscapter</taxon>
    </lineage>
</organism>
<dbReference type="PANTHER" id="PTHR13105">
    <property type="entry name" value="MYELOID LEUKEMIA FACTOR"/>
    <property type="match status" value="1"/>
</dbReference>
<comment type="caution">
    <text evidence="6">The sequence shown here is derived from an EMBL/GenBank/DDBJ whole genome shotgun (WGS) entry which is preliminary data.</text>
</comment>
<dbReference type="Pfam" id="PF10248">
    <property type="entry name" value="Mlf1IP"/>
    <property type="match status" value="1"/>
</dbReference>
<dbReference type="GO" id="GO:0005737">
    <property type="term" value="C:cytoplasm"/>
    <property type="evidence" value="ECO:0007669"/>
    <property type="project" value="UniProtKB-SubCell"/>
</dbReference>
<dbReference type="InterPro" id="IPR019376">
    <property type="entry name" value="Myeloid_leukemia_factor"/>
</dbReference>
<keyword evidence="4" id="KW-0597">Phosphoprotein</keyword>
<feature type="region of interest" description="Disordered" evidence="5">
    <location>
        <begin position="115"/>
        <end position="157"/>
    </location>
</feature>
<gene>
    <name evidence="6" type="ORF">WR25_26712</name>
</gene>
<accession>A0A2A2L8Z2</accession>
<evidence type="ECO:0000313" key="6">
    <source>
        <dbReference type="EMBL" id="PAV82633.1"/>
    </source>
</evidence>
<reference evidence="6 7" key="1">
    <citation type="journal article" date="2017" name="Curr. Biol.">
        <title>Genome architecture and evolution of a unichromosomal asexual nematode.</title>
        <authorList>
            <person name="Fradin H."/>
            <person name="Zegar C."/>
            <person name="Gutwein M."/>
            <person name="Lucas J."/>
            <person name="Kovtun M."/>
            <person name="Corcoran D."/>
            <person name="Baugh L.R."/>
            <person name="Kiontke K."/>
            <person name="Gunsalus K."/>
            <person name="Fitch D.H."/>
            <person name="Piano F."/>
        </authorList>
    </citation>
    <scope>NUCLEOTIDE SEQUENCE [LARGE SCALE GENOMIC DNA]</scope>
    <source>
        <strain evidence="6">PF1309</strain>
    </source>
</reference>
<evidence type="ECO:0000256" key="3">
    <source>
        <dbReference type="ARBA" id="ARBA00022490"/>
    </source>
</evidence>
<feature type="compositionally biased region" description="Low complexity" evidence="5">
    <location>
        <begin position="204"/>
        <end position="241"/>
    </location>
</feature>
<keyword evidence="3" id="KW-0963">Cytoplasm</keyword>
<evidence type="ECO:0008006" key="8">
    <source>
        <dbReference type="Google" id="ProtNLM"/>
    </source>
</evidence>